<dbReference type="Proteomes" id="UP000002007">
    <property type="component" value="Chromosome"/>
</dbReference>
<reference evidence="2" key="1">
    <citation type="journal article" date="2008" name="J. Bacteriol.">
        <title>Genome sequence of the fish pathogen Renibacterium salmoninarum suggests reductive evolution away from an environmental Arthrobacter ancestor.</title>
        <authorList>
            <person name="Wiens G.D."/>
            <person name="Rockey D.D."/>
            <person name="Wu Z."/>
            <person name="Chang J."/>
            <person name="Levy R."/>
            <person name="Crane S."/>
            <person name="Chen D.S."/>
            <person name="Capri G.R."/>
            <person name="Burnett J.R."/>
            <person name="Sudheesh P.S."/>
            <person name="Schipma M.J."/>
            <person name="Burd H."/>
            <person name="Bhattacharyya A."/>
            <person name="Rhodes L.D."/>
            <person name="Kaul R."/>
            <person name="Strom M.S."/>
        </authorList>
    </citation>
    <scope>NUCLEOTIDE SEQUENCE [LARGE SCALE GENOMIC DNA]</scope>
    <source>
        <strain evidence="2">ATCC 33209 / DSM 20767 / JCM 11484 / NBRC 15589 / NCIMB 2235</strain>
    </source>
</reference>
<protein>
    <submittedName>
        <fullName evidence="1">Uncharacterized protein</fullName>
    </submittedName>
</protein>
<dbReference type="InterPro" id="IPR029058">
    <property type="entry name" value="AB_hydrolase_fold"/>
</dbReference>
<dbReference type="EMBL" id="CP000910">
    <property type="protein sequence ID" value="ABY25140.1"/>
    <property type="molecule type" value="Genomic_DNA"/>
</dbReference>
<dbReference type="eggNOG" id="COG3386">
    <property type="taxonomic scope" value="Bacteria"/>
</dbReference>
<evidence type="ECO:0000313" key="1">
    <source>
        <dbReference type="EMBL" id="ABY25140.1"/>
    </source>
</evidence>
<gene>
    <name evidence="1" type="ordered locus">RSal33209_3431</name>
</gene>
<sequence length="576" mass="61444">MTVSESRLGLDPLDAAKLAELLNQSSERLRQAGDGVAAVLRHALWHGPDSVRFRGRWPAHQSALQTVATGLSSAAEEVLKNIKEQVATSAVDRAEGQSPGFTGSMMTGTIITGAKTVNSSNVIQDGLSWVADQIRVKPISREADNAEQQLFHLGGVIGDMLSGRSATISELIAASTLAAGTLISGGISFATLGHLSPNWFADGKAQVGAPLTVSSGTELRNDRRPLTRPESIADIFQSVVSAYDAKNSPDAAAGDIRIVKIEHPEGSVGYTVNIPGTEDWGASGGSNGRDMTGNLKIISGQLSTGSEEVLLAMRKAGIRPDDPVMLVGHSQGGMIAGNLASDPAVLKQFNVTNLIAVGSPIDGINIDSRINVLSVVHRGDIVPKLDLAGIKTDGTLLLPRTNISSITMDDPALDPAALKQRTENGGALGGDGYLIENNHDFRLYRTDLAKVSQYLGILSYQNQSATQQFIAGKGDSVSAVDIPVQGAVHDNSPKADGRADHWSRRLAINFMLRCRTEARRCHHFSKYEGCAHQNHWRGRRSSQIRRFSGDGVHHARHGQHCLCRQSRGRPNLESGS</sequence>
<dbReference type="SUPFAM" id="SSF53474">
    <property type="entry name" value="alpha/beta-Hydrolases"/>
    <property type="match status" value="1"/>
</dbReference>
<dbReference type="CDD" id="cd00741">
    <property type="entry name" value="Lipase"/>
    <property type="match status" value="1"/>
</dbReference>
<dbReference type="KEGG" id="rsa:RSal33209_3431"/>
<evidence type="ECO:0000313" key="2">
    <source>
        <dbReference type="Proteomes" id="UP000002007"/>
    </source>
</evidence>
<organism evidence="1 2">
    <name type="scientific">Renibacterium salmoninarum (strain ATCC 33209 / DSM 20767 / JCM 11484 / NBRC 15589 / NCIMB 2235)</name>
    <dbReference type="NCBI Taxonomy" id="288705"/>
    <lineage>
        <taxon>Bacteria</taxon>
        <taxon>Bacillati</taxon>
        <taxon>Actinomycetota</taxon>
        <taxon>Actinomycetes</taxon>
        <taxon>Micrococcales</taxon>
        <taxon>Micrococcaceae</taxon>
        <taxon>Renibacterium</taxon>
    </lineage>
</organism>
<dbReference type="AlphaFoldDB" id="A9WVB9"/>
<name>A9WVB9_RENSM</name>
<accession>A9WVB9</accession>
<dbReference type="HOGENOM" id="CLU_473163_0_0_11"/>
<dbReference type="Gene3D" id="3.40.50.1820">
    <property type="entry name" value="alpha/beta hydrolase"/>
    <property type="match status" value="1"/>
</dbReference>
<dbReference type="STRING" id="288705.RSal33209_3431"/>
<keyword evidence="2" id="KW-1185">Reference proteome</keyword>
<proteinExistence type="predicted"/>